<dbReference type="Proteomes" id="UP000823388">
    <property type="component" value="Chromosome 4K"/>
</dbReference>
<reference evidence="2" key="1">
    <citation type="submission" date="2020-05" db="EMBL/GenBank/DDBJ databases">
        <title>WGS assembly of Panicum virgatum.</title>
        <authorList>
            <person name="Lovell J.T."/>
            <person name="Jenkins J."/>
            <person name="Shu S."/>
            <person name="Juenger T.E."/>
            <person name="Schmutz J."/>
        </authorList>
    </citation>
    <scope>NUCLEOTIDE SEQUENCE</scope>
    <source>
        <strain evidence="2">AP13</strain>
    </source>
</reference>
<keyword evidence="1" id="KW-0175">Coiled coil</keyword>
<dbReference type="PANTHER" id="PTHR36316">
    <property type="entry name" value="OS06G0213900 PROTEIN"/>
    <property type="match status" value="1"/>
</dbReference>
<gene>
    <name evidence="2" type="ORF">PVAP13_4KG227600</name>
</gene>
<accession>A0A8T0TG77</accession>
<organism evidence="2 3">
    <name type="scientific">Panicum virgatum</name>
    <name type="common">Blackwell switchgrass</name>
    <dbReference type="NCBI Taxonomy" id="38727"/>
    <lineage>
        <taxon>Eukaryota</taxon>
        <taxon>Viridiplantae</taxon>
        <taxon>Streptophyta</taxon>
        <taxon>Embryophyta</taxon>
        <taxon>Tracheophyta</taxon>
        <taxon>Spermatophyta</taxon>
        <taxon>Magnoliopsida</taxon>
        <taxon>Liliopsida</taxon>
        <taxon>Poales</taxon>
        <taxon>Poaceae</taxon>
        <taxon>PACMAD clade</taxon>
        <taxon>Panicoideae</taxon>
        <taxon>Panicodae</taxon>
        <taxon>Paniceae</taxon>
        <taxon>Panicinae</taxon>
        <taxon>Panicum</taxon>
        <taxon>Panicum sect. Hiantes</taxon>
    </lineage>
</organism>
<dbReference type="AlphaFoldDB" id="A0A8T0TG77"/>
<evidence type="ECO:0000313" key="2">
    <source>
        <dbReference type="EMBL" id="KAG2610832.1"/>
    </source>
</evidence>
<dbReference type="EMBL" id="CM029043">
    <property type="protein sequence ID" value="KAG2610832.1"/>
    <property type="molecule type" value="Genomic_DNA"/>
</dbReference>
<proteinExistence type="predicted"/>
<dbReference type="PANTHER" id="PTHR36316:SF1">
    <property type="entry name" value="OS06G0213900 PROTEIN"/>
    <property type="match status" value="1"/>
</dbReference>
<protein>
    <submittedName>
        <fullName evidence="2">Uncharacterized protein</fullName>
    </submittedName>
</protein>
<evidence type="ECO:0000256" key="1">
    <source>
        <dbReference type="SAM" id="Coils"/>
    </source>
</evidence>
<sequence>MADVSGDGFGGRRPLGLLANARKRKDGFVQLFLMAGVLMMSLRSLGQKHRLRDLADDAADLRRERDDLSLRMRGLQDALRREADADASGALASHLRRIFAAHPAPAAAAPEDHREGVACVLDAGGLAIRGSARGVFVEMPHRIRSELAEIVVASRHVVDAFKLVRVFRFPKDLLLVPCIPASVKLPLCLSCTVCFVHWISSVLMLDQFCQGHVDCMLTG</sequence>
<comment type="caution">
    <text evidence="2">The sequence shown here is derived from an EMBL/GenBank/DDBJ whole genome shotgun (WGS) entry which is preliminary data.</text>
</comment>
<keyword evidence="3" id="KW-1185">Reference proteome</keyword>
<name>A0A8T0TG77_PANVG</name>
<feature type="coiled-coil region" evidence="1">
    <location>
        <begin position="51"/>
        <end position="78"/>
    </location>
</feature>
<evidence type="ECO:0000313" key="3">
    <source>
        <dbReference type="Proteomes" id="UP000823388"/>
    </source>
</evidence>